<dbReference type="AlphaFoldDB" id="A0A6I2UXC5"/>
<reference evidence="2 3" key="1">
    <citation type="submission" date="2019-08" db="EMBL/GenBank/DDBJ databases">
        <title>In-depth cultivation of the pig gut microbiome towards novel bacterial diversity and tailored functional studies.</title>
        <authorList>
            <person name="Wylensek D."/>
            <person name="Hitch T.C.A."/>
            <person name="Clavel T."/>
        </authorList>
    </citation>
    <scope>NUCLEOTIDE SEQUENCE [LARGE SCALE GENOMIC DNA]</scope>
    <source>
        <strain evidence="3">WCA-380-WT-3B3</strain>
    </source>
</reference>
<protein>
    <submittedName>
        <fullName evidence="2">Transposase</fullName>
    </submittedName>
</protein>
<dbReference type="SUPFAM" id="SSF46689">
    <property type="entry name" value="Homeodomain-like"/>
    <property type="match status" value="1"/>
</dbReference>
<sequence length="77" mass="9154">MSGIPASQVARELDINVNSFYTWKQRYMKHPEQPFVGSGKLHKEDEEKRQLRQRIKELERENEFLKKASAFFAKSLK</sequence>
<dbReference type="GO" id="GO:0004803">
    <property type="term" value="F:transposase activity"/>
    <property type="evidence" value="ECO:0007669"/>
    <property type="project" value="InterPro"/>
</dbReference>
<accession>A0A6I2UXC5</accession>
<feature type="coiled-coil region" evidence="1">
    <location>
        <begin position="41"/>
        <end position="68"/>
    </location>
</feature>
<keyword evidence="1" id="KW-0175">Coiled coil</keyword>
<dbReference type="Proteomes" id="UP000430222">
    <property type="component" value="Unassembled WGS sequence"/>
</dbReference>
<evidence type="ECO:0000313" key="2">
    <source>
        <dbReference type="EMBL" id="MSV24780.1"/>
    </source>
</evidence>
<dbReference type="EMBL" id="VUNL01000005">
    <property type="protein sequence ID" value="MSV24780.1"/>
    <property type="molecule type" value="Genomic_DNA"/>
</dbReference>
<dbReference type="InterPro" id="IPR009057">
    <property type="entry name" value="Homeodomain-like_sf"/>
</dbReference>
<evidence type="ECO:0000313" key="3">
    <source>
        <dbReference type="Proteomes" id="UP000430222"/>
    </source>
</evidence>
<comment type="caution">
    <text evidence="2">The sequence shown here is derived from an EMBL/GenBank/DDBJ whole genome shotgun (WGS) entry which is preliminary data.</text>
</comment>
<dbReference type="GO" id="GO:0006313">
    <property type="term" value="P:DNA transposition"/>
    <property type="evidence" value="ECO:0007669"/>
    <property type="project" value="InterPro"/>
</dbReference>
<keyword evidence="3" id="KW-1185">Reference proteome</keyword>
<name>A0A6I2UXC5_9FIRM</name>
<dbReference type="Gene3D" id="1.10.10.60">
    <property type="entry name" value="Homeodomain-like"/>
    <property type="match status" value="1"/>
</dbReference>
<evidence type="ECO:0000256" key="1">
    <source>
        <dbReference type="SAM" id="Coils"/>
    </source>
</evidence>
<gene>
    <name evidence="2" type="ORF">FYJ78_06205</name>
</gene>
<dbReference type="GO" id="GO:0003677">
    <property type="term" value="F:DNA binding"/>
    <property type="evidence" value="ECO:0007669"/>
    <property type="project" value="InterPro"/>
</dbReference>
<dbReference type="InterPro" id="IPR002514">
    <property type="entry name" value="Transposase_8"/>
</dbReference>
<dbReference type="Pfam" id="PF01527">
    <property type="entry name" value="HTH_Tnp_1"/>
    <property type="match status" value="1"/>
</dbReference>
<proteinExistence type="predicted"/>
<organism evidence="2 3">
    <name type="scientific">Selenomonas montiformis</name>
    <dbReference type="NCBI Taxonomy" id="2652285"/>
    <lineage>
        <taxon>Bacteria</taxon>
        <taxon>Bacillati</taxon>
        <taxon>Bacillota</taxon>
        <taxon>Negativicutes</taxon>
        <taxon>Selenomonadales</taxon>
        <taxon>Selenomonadaceae</taxon>
        <taxon>Selenomonas</taxon>
    </lineage>
</organism>